<dbReference type="AlphaFoldDB" id="C7H4L1"/>
<name>C7H4L1_FAED2</name>
<accession>C7H4L1</accession>
<comment type="caution">
    <text evidence="1">The sequence shown here is derived from an EMBL/GenBank/DDBJ whole genome shotgun (WGS) entry which is preliminary data.</text>
</comment>
<gene>
    <name evidence="1" type="ORF">FAEPRAA2165_01226</name>
</gene>
<proteinExistence type="predicted"/>
<organism evidence="1 2">
    <name type="scientific">Faecalibacterium duncaniae (strain DSM 17677 / JCM 31915 / A2-165)</name>
    <name type="common">Faecalibacterium prausnitzii</name>
    <dbReference type="NCBI Taxonomy" id="411483"/>
    <lineage>
        <taxon>Bacteria</taxon>
        <taxon>Bacillati</taxon>
        <taxon>Bacillota</taxon>
        <taxon>Clostridia</taxon>
        <taxon>Eubacteriales</taxon>
        <taxon>Oscillospiraceae</taxon>
        <taxon>Faecalibacterium</taxon>
    </lineage>
</organism>
<evidence type="ECO:0000313" key="1">
    <source>
        <dbReference type="EMBL" id="EEU97148.1"/>
    </source>
</evidence>
<dbReference type="Proteomes" id="UP000004619">
    <property type="component" value="Unassembled WGS sequence"/>
</dbReference>
<keyword evidence="2" id="KW-1185">Reference proteome</keyword>
<dbReference type="EMBL" id="ACOP02000029">
    <property type="protein sequence ID" value="EEU97148.1"/>
    <property type="molecule type" value="Genomic_DNA"/>
</dbReference>
<dbReference type="STRING" id="411483.FAEPRAA2165_01226"/>
<dbReference type="HOGENOM" id="CLU_3007587_0_0_9"/>
<sequence>MPVGHKDAFLFYSSTPGKKFKTKLAFCAIILGENIFICDKLSFSCKEIKLLWIGIH</sequence>
<protein>
    <submittedName>
        <fullName evidence="1">Uncharacterized protein</fullName>
    </submittedName>
</protein>
<evidence type="ECO:0000313" key="2">
    <source>
        <dbReference type="Proteomes" id="UP000004619"/>
    </source>
</evidence>
<reference evidence="1" key="1">
    <citation type="submission" date="2009-08" db="EMBL/GenBank/DDBJ databases">
        <authorList>
            <person name="Weinstock G."/>
            <person name="Sodergren E."/>
            <person name="Clifton S."/>
            <person name="Fulton L."/>
            <person name="Fulton B."/>
            <person name="Courtney L."/>
            <person name="Fronick C."/>
            <person name="Harrison M."/>
            <person name="Strong C."/>
            <person name="Farmer C."/>
            <person name="Delahaunty K."/>
            <person name="Markovic C."/>
            <person name="Hall O."/>
            <person name="Minx P."/>
            <person name="Tomlinson C."/>
            <person name="Mitreva M."/>
            <person name="Nelson J."/>
            <person name="Hou S."/>
            <person name="Wollam A."/>
            <person name="Pepin K.H."/>
            <person name="Johnson M."/>
            <person name="Bhonagiri V."/>
            <person name="Nash W.E."/>
            <person name="Warren W."/>
            <person name="Chinwalla A."/>
            <person name="Mardis E.R."/>
            <person name="Wilson R.K."/>
        </authorList>
    </citation>
    <scope>NUCLEOTIDE SEQUENCE [LARGE SCALE GENOMIC DNA]</scope>
    <source>
        <strain evidence="1">A2-165</strain>
    </source>
</reference>